<dbReference type="GO" id="GO:0046872">
    <property type="term" value="F:metal ion binding"/>
    <property type="evidence" value="ECO:0007669"/>
    <property type="project" value="UniProtKB-KW"/>
</dbReference>
<dbReference type="PIRSF" id="PIRSF036979">
    <property type="entry name" value="Arginase"/>
    <property type="match status" value="1"/>
</dbReference>
<keyword evidence="4" id="KW-0464">Manganese</keyword>
<name>A0A1A7Q725_9PAST</name>
<feature type="binding site" evidence="4">
    <location>
        <position position="159"/>
    </location>
    <ligand>
        <name>Mn(2+)</name>
        <dbReference type="ChEBI" id="CHEBI:29035"/>
        <label>1</label>
    </ligand>
</feature>
<dbReference type="PANTHER" id="PTHR11358">
    <property type="entry name" value="ARGINASE/AGMATINASE"/>
    <property type="match status" value="1"/>
</dbReference>
<evidence type="ECO:0000313" key="6">
    <source>
        <dbReference type="EMBL" id="OBX09999.1"/>
    </source>
</evidence>
<dbReference type="InterPro" id="IPR023696">
    <property type="entry name" value="Ureohydrolase_dom_sf"/>
</dbReference>
<evidence type="ECO:0000256" key="1">
    <source>
        <dbReference type="ARBA" id="ARBA00009227"/>
    </source>
</evidence>
<dbReference type="InterPro" id="IPR005925">
    <property type="entry name" value="Agmatinase-rel"/>
</dbReference>
<dbReference type="GO" id="GO:0033389">
    <property type="term" value="P:putrescine biosynthetic process from arginine, via agmatine"/>
    <property type="evidence" value="ECO:0007669"/>
    <property type="project" value="TreeGrafter"/>
</dbReference>
<dbReference type="InterPro" id="IPR006035">
    <property type="entry name" value="Ureohydrolase"/>
</dbReference>
<evidence type="ECO:0000256" key="3">
    <source>
        <dbReference type="ARBA" id="ARBA00022801"/>
    </source>
</evidence>
<dbReference type="GO" id="GO:0008783">
    <property type="term" value="F:agmatinase activity"/>
    <property type="evidence" value="ECO:0007669"/>
    <property type="project" value="TreeGrafter"/>
</dbReference>
<dbReference type="PATRIC" id="fig|505345.8.peg.905"/>
<dbReference type="PANTHER" id="PTHR11358:SF26">
    <property type="entry name" value="GUANIDINO ACID HYDROLASE, MITOCHONDRIAL"/>
    <property type="match status" value="1"/>
</dbReference>
<dbReference type="NCBIfam" id="TIGR01230">
    <property type="entry name" value="agmatinase"/>
    <property type="match status" value="1"/>
</dbReference>
<comment type="cofactor">
    <cofactor evidence="4">
        <name>Mn(2+)</name>
        <dbReference type="ChEBI" id="CHEBI:29035"/>
    </cofactor>
    <text evidence="4">Binds 2 manganese ions per subunit.</text>
</comment>
<protein>
    <submittedName>
        <fullName evidence="6">Arginase</fullName>
    </submittedName>
</protein>
<dbReference type="PROSITE" id="PS01053">
    <property type="entry name" value="ARGINASE_1"/>
    <property type="match status" value="1"/>
</dbReference>
<evidence type="ECO:0000313" key="7">
    <source>
        <dbReference type="Proteomes" id="UP000243168"/>
    </source>
</evidence>
<dbReference type="AlphaFoldDB" id="A0A1A7Q725"/>
<gene>
    <name evidence="6" type="ORF">QV07_04500</name>
</gene>
<comment type="caution">
    <text evidence="6">The sequence shown here is derived from an EMBL/GenBank/DDBJ whole genome shotgun (WGS) entry which is preliminary data.</text>
</comment>
<reference evidence="6 7" key="1">
    <citation type="submission" date="2014-11" db="EMBL/GenBank/DDBJ databases">
        <title>Pan-genome of Gallibacterium spp.</title>
        <authorList>
            <person name="Kudirkiene E."/>
            <person name="Bojesen A.M."/>
        </authorList>
    </citation>
    <scope>NUCLEOTIDE SEQUENCE [LARGE SCALE GENOMIC DNA]</scope>
    <source>
        <strain evidence="6 7">F298</strain>
    </source>
</reference>
<feature type="binding site" evidence="4">
    <location>
        <position position="244"/>
    </location>
    <ligand>
        <name>Mn(2+)</name>
        <dbReference type="ChEBI" id="CHEBI:29035"/>
        <label>1</label>
    </ligand>
</feature>
<keyword evidence="2 4" id="KW-0479">Metal-binding</keyword>
<dbReference type="Gene3D" id="3.40.800.10">
    <property type="entry name" value="Ureohydrolase domain"/>
    <property type="match status" value="1"/>
</dbReference>
<feature type="binding site" evidence="4">
    <location>
        <position position="157"/>
    </location>
    <ligand>
        <name>Mn(2+)</name>
        <dbReference type="ChEBI" id="CHEBI:29035"/>
        <label>1</label>
    </ligand>
</feature>
<evidence type="ECO:0000256" key="5">
    <source>
        <dbReference type="RuleBase" id="RU003684"/>
    </source>
</evidence>
<feature type="binding site" evidence="4">
    <location>
        <position position="133"/>
    </location>
    <ligand>
        <name>Mn(2+)</name>
        <dbReference type="ChEBI" id="CHEBI:29035"/>
        <label>1</label>
    </ligand>
</feature>
<dbReference type="EMBL" id="JTJS01000039">
    <property type="protein sequence ID" value="OBX09999.1"/>
    <property type="molecule type" value="Genomic_DNA"/>
</dbReference>
<dbReference type="Pfam" id="PF00491">
    <property type="entry name" value="Arginase"/>
    <property type="match status" value="1"/>
</dbReference>
<dbReference type="Proteomes" id="UP000243168">
    <property type="component" value="Unassembled WGS sequence"/>
</dbReference>
<feature type="binding site" evidence="4">
    <location>
        <position position="155"/>
    </location>
    <ligand>
        <name>Mn(2+)</name>
        <dbReference type="ChEBI" id="CHEBI:29035"/>
        <label>1</label>
    </ligand>
</feature>
<evidence type="ECO:0000256" key="4">
    <source>
        <dbReference type="PIRSR" id="PIRSR036979-1"/>
    </source>
</evidence>
<keyword evidence="3 5" id="KW-0378">Hydrolase</keyword>
<dbReference type="SUPFAM" id="SSF52768">
    <property type="entry name" value="Arginase/deacetylase"/>
    <property type="match status" value="1"/>
</dbReference>
<comment type="similarity">
    <text evidence="1">Belongs to the arginase family. Agmatinase subfamily.</text>
</comment>
<accession>A0A1A7Q725</accession>
<proteinExistence type="inferred from homology"/>
<organism evidence="6 7">
    <name type="scientific">Gallibacterium genomosp. 3</name>
    <dbReference type="NCBI Taxonomy" id="505345"/>
    <lineage>
        <taxon>Bacteria</taxon>
        <taxon>Pseudomonadati</taxon>
        <taxon>Pseudomonadota</taxon>
        <taxon>Gammaproteobacteria</taxon>
        <taxon>Pasteurellales</taxon>
        <taxon>Pasteurellaceae</taxon>
        <taxon>Gallibacterium</taxon>
    </lineage>
</organism>
<dbReference type="CDD" id="cd11589">
    <property type="entry name" value="Agmatinase_like_1"/>
    <property type="match status" value="1"/>
</dbReference>
<dbReference type="PROSITE" id="PS51409">
    <property type="entry name" value="ARGINASE_2"/>
    <property type="match status" value="1"/>
</dbReference>
<feature type="binding site" evidence="4">
    <location>
        <position position="242"/>
    </location>
    <ligand>
        <name>Mn(2+)</name>
        <dbReference type="ChEBI" id="CHEBI:29035"/>
        <label>1</label>
    </ligand>
</feature>
<evidence type="ECO:0000256" key="2">
    <source>
        <dbReference type="ARBA" id="ARBA00022723"/>
    </source>
</evidence>
<dbReference type="InterPro" id="IPR020855">
    <property type="entry name" value="Ureohydrolase_Mn_BS"/>
</dbReference>
<sequence length="323" mass="35751">MMANQYEHGNLNLPFVGHCSFAKKPIATDWNNFTADFAILGIPYDMGCQYRSGARFGPRGIRQASTLFAFGHNGAYDYEKDILFLAEDEVSIVDLGDVDIIHTDSVTSMKNAETAVRKILQQNAIPIILGGDHAITAATIAAFDKYHDIHVLQIDAHLDFVDERHGVRYGHGNCMRRASEMKHISGLTQVGIRNVSSSNQQDYYDAQQAGSHIFSVRQYRKLGLQTILETIPAGKCLYVSIDIDNFDPSIAPGTGTPSHGGFTYYEVLELLEAVSKQNHIVGVDLCEVAPPYDPSEITATLAAQLLLNFIGYIHHYKKSHFSV</sequence>